<evidence type="ECO:0000313" key="2">
    <source>
        <dbReference type="Proteomes" id="UP000008782"/>
    </source>
</evidence>
<dbReference type="Proteomes" id="UP000008782">
    <property type="component" value="Unassembled WGS sequence"/>
</dbReference>
<proteinExistence type="predicted"/>
<dbReference type="GeneID" id="24406203"/>
<organism evidence="2">
    <name type="scientific">Colletotrichum graminicola (strain M1.001 / M2 / FGSC 10212)</name>
    <name type="common">Maize anthracnose fungus</name>
    <name type="synonym">Glomerella graminicola</name>
    <dbReference type="NCBI Taxonomy" id="645133"/>
    <lineage>
        <taxon>Eukaryota</taxon>
        <taxon>Fungi</taxon>
        <taxon>Dikarya</taxon>
        <taxon>Ascomycota</taxon>
        <taxon>Pezizomycotina</taxon>
        <taxon>Sordariomycetes</taxon>
        <taxon>Hypocreomycetidae</taxon>
        <taxon>Glomerellales</taxon>
        <taxon>Glomerellaceae</taxon>
        <taxon>Colletotrichum</taxon>
        <taxon>Colletotrichum graminicola species complex</taxon>
    </lineage>
</organism>
<evidence type="ECO:0000313" key="1">
    <source>
        <dbReference type="EMBL" id="EFQ25694.1"/>
    </source>
</evidence>
<dbReference type="RefSeq" id="XP_008089714.1">
    <property type="nucleotide sequence ID" value="XM_008091523.1"/>
</dbReference>
<dbReference type="EMBL" id="GG697332">
    <property type="protein sequence ID" value="EFQ25694.1"/>
    <property type="molecule type" value="Genomic_DNA"/>
</dbReference>
<reference evidence="2" key="1">
    <citation type="journal article" date="2012" name="Nat. Genet.">
        <title>Lifestyle transitions in plant pathogenic Colletotrichum fungi deciphered by genome and transcriptome analyses.</title>
        <authorList>
            <person name="O'Connell R.J."/>
            <person name="Thon M.R."/>
            <person name="Hacquard S."/>
            <person name="Amyotte S.G."/>
            <person name="Kleemann J."/>
            <person name="Torres M.F."/>
            <person name="Damm U."/>
            <person name="Buiate E.A."/>
            <person name="Epstein L."/>
            <person name="Alkan N."/>
            <person name="Altmueller J."/>
            <person name="Alvarado-Balderrama L."/>
            <person name="Bauser C.A."/>
            <person name="Becker C."/>
            <person name="Birren B.W."/>
            <person name="Chen Z."/>
            <person name="Choi J."/>
            <person name="Crouch J.A."/>
            <person name="Duvick J.P."/>
            <person name="Farman M.A."/>
            <person name="Gan P."/>
            <person name="Heiman D."/>
            <person name="Henrissat B."/>
            <person name="Howard R.J."/>
            <person name="Kabbage M."/>
            <person name="Koch C."/>
            <person name="Kracher B."/>
            <person name="Kubo Y."/>
            <person name="Law A.D."/>
            <person name="Lebrun M.-H."/>
            <person name="Lee Y.-H."/>
            <person name="Miyara I."/>
            <person name="Moore N."/>
            <person name="Neumann U."/>
            <person name="Nordstroem K."/>
            <person name="Panaccione D.G."/>
            <person name="Panstruga R."/>
            <person name="Place M."/>
            <person name="Proctor R.H."/>
            <person name="Prusky D."/>
            <person name="Rech G."/>
            <person name="Reinhardt R."/>
            <person name="Rollins J.A."/>
            <person name="Rounsley S."/>
            <person name="Schardl C.L."/>
            <person name="Schwartz D.C."/>
            <person name="Shenoy N."/>
            <person name="Shirasu K."/>
            <person name="Sikhakolli U.R."/>
            <person name="Stueber K."/>
            <person name="Sukno S.A."/>
            <person name="Sweigard J.A."/>
            <person name="Takano Y."/>
            <person name="Takahara H."/>
            <person name="Trail F."/>
            <person name="van der Does H.C."/>
            <person name="Voll L.M."/>
            <person name="Will I."/>
            <person name="Young S."/>
            <person name="Zeng Q."/>
            <person name="Zhang J."/>
            <person name="Zhou S."/>
            <person name="Dickman M.B."/>
            <person name="Schulze-Lefert P."/>
            <person name="Ver Loren van Themaat E."/>
            <person name="Ma L.-J."/>
            <person name="Vaillancourt L.J."/>
        </authorList>
    </citation>
    <scope>NUCLEOTIDE SEQUENCE [LARGE SCALE GENOMIC DNA]</scope>
    <source>
        <strain evidence="2">M1.001 / M2 / FGSC 10212</strain>
    </source>
</reference>
<gene>
    <name evidence="1" type="ORF">GLRG_00838</name>
</gene>
<dbReference type="AlphaFoldDB" id="E3Q3U2"/>
<name>E3Q3U2_COLGM</name>
<keyword evidence="2" id="KW-1185">Reference proteome</keyword>
<dbReference type="HOGENOM" id="CLU_2026546_0_0_1"/>
<accession>E3Q3U2</accession>
<protein>
    <submittedName>
        <fullName evidence="1">Uncharacterized protein</fullName>
    </submittedName>
</protein>
<sequence>MLARAVFDNSLADIATKLDVAAVARAEAEAWPAEYVRQLSSARNWDVNDDASAAAAPDQAFRESRLETFTRFRVGVSQDAGTYRDLLLVDVEDREGPNVSREVRHEGFFESVVEVGDGDGVV</sequence>
<dbReference type="STRING" id="645133.E3Q3U2"/>
<dbReference type="VEuPathDB" id="FungiDB:GLRG_00838"/>